<sequence length="230" mass="26725">MDQLIDEVANAYLHPQERLPDERTPLNVLAEEFSLSALKVRKLLVTAGVYDSPIYRRVQELYAVGKTVKEIQRLTSLSAASVSGYLPYRKTIYKLEDRTVLAERLQRYRERKQAVQKVKEQWMYGTEENVIEAVWNAVCRFEGYSFETVQGLRFHYKVRGKELFFSRKEKSVTRATLDKAVKTVIELQRQRKEISGPKKLNCFGASYLYPVFIRIGLISETQFKSAGYYG</sequence>
<dbReference type="AlphaFoldDB" id="A0A9D2D468"/>
<dbReference type="Proteomes" id="UP000824024">
    <property type="component" value="Unassembled WGS sequence"/>
</dbReference>
<protein>
    <submittedName>
        <fullName evidence="1">Uncharacterized protein</fullName>
    </submittedName>
</protein>
<accession>A0A9D2D468</accession>
<comment type="caution">
    <text evidence="1">The sequence shown here is derived from an EMBL/GenBank/DDBJ whole genome shotgun (WGS) entry which is preliminary data.</text>
</comment>
<evidence type="ECO:0000313" key="1">
    <source>
        <dbReference type="EMBL" id="HIZ08296.1"/>
    </source>
</evidence>
<dbReference type="EMBL" id="DXCH01000277">
    <property type="protein sequence ID" value="HIZ08296.1"/>
    <property type="molecule type" value="Genomic_DNA"/>
</dbReference>
<reference evidence="1" key="1">
    <citation type="journal article" date="2021" name="PeerJ">
        <title>Extensive microbial diversity within the chicken gut microbiome revealed by metagenomics and culture.</title>
        <authorList>
            <person name="Gilroy R."/>
            <person name="Ravi A."/>
            <person name="Getino M."/>
            <person name="Pursley I."/>
            <person name="Horton D.L."/>
            <person name="Alikhan N.F."/>
            <person name="Baker D."/>
            <person name="Gharbi K."/>
            <person name="Hall N."/>
            <person name="Watson M."/>
            <person name="Adriaenssens E.M."/>
            <person name="Foster-Nyarko E."/>
            <person name="Jarju S."/>
            <person name="Secka A."/>
            <person name="Antonio M."/>
            <person name="Oren A."/>
            <person name="Chaudhuri R.R."/>
            <person name="La Ragione R."/>
            <person name="Hildebrand F."/>
            <person name="Pallen M.J."/>
        </authorList>
    </citation>
    <scope>NUCLEOTIDE SEQUENCE</scope>
    <source>
        <strain evidence="1">CHK192-9172</strain>
    </source>
</reference>
<evidence type="ECO:0000313" key="2">
    <source>
        <dbReference type="Proteomes" id="UP000824024"/>
    </source>
</evidence>
<organism evidence="1 2">
    <name type="scientific">Candidatus Eubacterium avistercoris</name>
    <dbReference type="NCBI Taxonomy" id="2838567"/>
    <lineage>
        <taxon>Bacteria</taxon>
        <taxon>Bacillati</taxon>
        <taxon>Bacillota</taxon>
        <taxon>Clostridia</taxon>
        <taxon>Eubacteriales</taxon>
        <taxon>Eubacteriaceae</taxon>
        <taxon>Eubacterium</taxon>
    </lineage>
</organism>
<reference evidence="1" key="2">
    <citation type="submission" date="2021-04" db="EMBL/GenBank/DDBJ databases">
        <authorList>
            <person name="Gilroy R."/>
        </authorList>
    </citation>
    <scope>NUCLEOTIDE SEQUENCE</scope>
    <source>
        <strain evidence="1">CHK192-9172</strain>
    </source>
</reference>
<proteinExistence type="predicted"/>
<name>A0A9D2D468_9FIRM</name>
<gene>
    <name evidence="1" type="ORF">IAA08_10240</name>
</gene>